<evidence type="ECO:0000256" key="2">
    <source>
        <dbReference type="ARBA" id="ARBA00022490"/>
    </source>
</evidence>
<dbReference type="GeneTree" id="ENSGT00940000153123"/>
<accession>A0A4W5KZ67</accession>
<feature type="compositionally biased region" description="Polar residues" evidence="4">
    <location>
        <begin position="278"/>
        <end position="300"/>
    </location>
</feature>
<feature type="compositionally biased region" description="Polar residues" evidence="4">
    <location>
        <begin position="740"/>
        <end position="758"/>
    </location>
</feature>
<dbReference type="InterPro" id="IPR029299">
    <property type="entry name" value="ALMS_motif"/>
</dbReference>
<protein>
    <recommendedName>
        <fullName evidence="5">ALMS motif domain-containing protein</fullName>
    </recommendedName>
</protein>
<dbReference type="GO" id="GO:0005829">
    <property type="term" value="C:cytosol"/>
    <property type="evidence" value="ECO:0007669"/>
    <property type="project" value="TreeGrafter"/>
</dbReference>
<feature type="compositionally biased region" description="Polar residues" evidence="4">
    <location>
        <begin position="341"/>
        <end position="365"/>
    </location>
</feature>
<proteinExistence type="predicted"/>
<evidence type="ECO:0000256" key="3">
    <source>
        <dbReference type="ARBA" id="ARBA00023212"/>
    </source>
</evidence>
<evidence type="ECO:0000313" key="6">
    <source>
        <dbReference type="Ensembl" id="ENSHHUP00000022242.1"/>
    </source>
</evidence>
<keyword evidence="7" id="KW-1185">Reference proteome</keyword>
<feature type="compositionally biased region" description="Polar residues" evidence="4">
    <location>
        <begin position="48"/>
        <end position="100"/>
    </location>
</feature>
<dbReference type="Pfam" id="PF15309">
    <property type="entry name" value="ALMS_motif"/>
    <property type="match status" value="1"/>
</dbReference>
<dbReference type="GO" id="GO:0005814">
    <property type="term" value="C:centriole"/>
    <property type="evidence" value="ECO:0007669"/>
    <property type="project" value="TreeGrafter"/>
</dbReference>
<feature type="region of interest" description="Disordered" evidence="4">
    <location>
        <begin position="341"/>
        <end position="416"/>
    </location>
</feature>
<name>A0A4W5KZ67_9TELE</name>
<dbReference type="PANTHER" id="PTHR21553:SF36">
    <property type="entry name" value="ALMS1 CENTROSOME AND BASAL BODY-ASSOCIATED PROTEIN-RELATED"/>
    <property type="match status" value="1"/>
</dbReference>
<dbReference type="Ensembl" id="ENSHHUT00000023081.1">
    <property type="protein sequence ID" value="ENSHHUP00000022242.1"/>
    <property type="gene ID" value="ENSHHUG00000013933.1"/>
</dbReference>
<keyword evidence="2" id="KW-0963">Cytoplasm</keyword>
<feature type="region of interest" description="Disordered" evidence="4">
    <location>
        <begin position="740"/>
        <end position="858"/>
    </location>
</feature>
<feature type="compositionally biased region" description="Low complexity" evidence="4">
    <location>
        <begin position="125"/>
        <end position="155"/>
    </location>
</feature>
<feature type="region of interest" description="Disordered" evidence="4">
    <location>
        <begin position="635"/>
        <end position="714"/>
    </location>
</feature>
<dbReference type="GO" id="GO:0008017">
    <property type="term" value="F:microtubule binding"/>
    <property type="evidence" value="ECO:0007669"/>
    <property type="project" value="TreeGrafter"/>
</dbReference>
<feature type="compositionally biased region" description="Low complexity" evidence="4">
    <location>
        <begin position="635"/>
        <end position="653"/>
    </location>
</feature>
<dbReference type="Proteomes" id="UP000314982">
    <property type="component" value="Unassembled WGS sequence"/>
</dbReference>
<comment type="subcellular location">
    <subcellularLocation>
        <location evidence="1">Cytoplasm</location>
        <location evidence="1">Cytoskeleton</location>
        <location evidence="1">Microtubule organizing center</location>
        <location evidence="1">Centrosome</location>
    </subcellularLocation>
</comment>
<dbReference type="GO" id="GO:0046599">
    <property type="term" value="P:regulation of centriole replication"/>
    <property type="evidence" value="ECO:0007669"/>
    <property type="project" value="TreeGrafter"/>
</dbReference>
<dbReference type="AlphaFoldDB" id="A0A4W5KZ67"/>
<organism evidence="6 7">
    <name type="scientific">Hucho hucho</name>
    <name type="common">huchen</name>
    <dbReference type="NCBI Taxonomy" id="62062"/>
    <lineage>
        <taxon>Eukaryota</taxon>
        <taxon>Metazoa</taxon>
        <taxon>Chordata</taxon>
        <taxon>Craniata</taxon>
        <taxon>Vertebrata</taxon>
        <taxon>Euteleostomi</taxon>
        <taxon>Actinopterygii</taxon>
        <taxon>Neopterygii</taxon>
        <taxon>Teleostei</taxon>
        <taxon>Protacanthopterygii</taxon>
        <taxon>Salmoniformes</taxon>
        <taxon>Salmonidae</taxon>
        <taxon>Salmoninae</taxon>
        <taxon>Hucho</taxon>
    </lineage>
</organism>
<evidence type="ECO:0000259" key="5">
    <source>
        <dbReference type="Pfam" id="PF15309"/>
    </source>
</evidence>
<reference evidence="6" key="2">
    <citation type="submission" date="2025-08" db="UniProtKB">
        <authorList>
            <consortium name="Ensembl"/>
        </authorList>
    </citation>
    <scope>IDENTIFICATION</scope>
</reference>
<keyword evidence="3" id="KW-0206">Cytoskeleton</keyword>
<dbReference type="GO" id="GO:0005813">
    <property type="term" value="C:centrosome"/>
    <property type="evidence" value="ECO:0007669"/>
    <property type="project" value="UniProtKB-SubCell"/>
</dbReference>
<feature type="compositionally biased region" description="Basic and acidic residues" evidence="4">
    <location>
        <begin position="772"/>
        <end position="783"/>
    </location>
</feature>
<feature type="domain" description="ALMS motif" evidence="5">
    <location>
        <begin position="818"/>
        <end position="931"/>
    </location>
</feature>
<feature type="region of interest" description="Disordered" evidence="4">
    <location>
        <begin position="1"/>
        <end position="319"/>
    </location>
</feature>
<feature type="region of interest" description="Disordered" evidence="4">
    <location>
        <begin position="497"/>
        <end position="525"/>
    </location>
</feature>
<dbReference type="PANTHER" id="PTHR21553">
    <property type="entry name" value="ALMS1-RELATED"/>
    <property type="match status" value="1"/>
</dbReference>
<reference evidence="7" key="1">
    <citation type="submission" date="2018-06" db="EMBL/GenBank/DDBJ databases">
        <title>Genome assembly of Danube salmon.</title>
        <authorList>
            <person name="Macqueen D.J."/>
            <person name="Gundappa M.K."/>
        </authorList>
    </citation>
    <scope>NUCLEOTIDE SEQUENCE [LARGE SCALE GENOMIC DNA]</scope>
</reference>
<feature type="compositionally biased region" description="Basic and acidic residues" evidence="4">
    <location>
        <begin position="835"/>
        <end position="858"/>
    </location>
</feature>
<evidence type="ECO:0000256" key="4">
    <source>
        <dbReference type="SAM" id="MobiDB-lite"/>
    </source>
</evidence>
<reference evidence="6" key="3">
    <citation type="submission" date="2025-09" db="UniProtKB">
        <authorList>
            <consortium name="Ensembl"/>
        </authorList>
    </citation>
    <scope>IDENTIFICATION</scope>
</reference>
<sequence>MSPLHRTTSNNQQPSHTDVTPYGTSSQTADIQTRDDSDSEPCWRSSLHRTNSFQTYSPSTIRPTVQKNPSHTEVTPSGTKSASYRSNSPLCKTNSVQQKPSHTEVAPYRTSSEPYRATSLHKRTSSLPQPSPAAVVSPTAPGTTTGTSIILKTTTPAFSSITIASKKISRTASLPGSRPLSPGSRAPRPQSYHSDEARVSGYKTPRPQSYHSDEARVPGYKTPRPQSYHSDEARVPGYKTPRPQSYHSDEARVPGYKTPRPQSYLSDEARVPGYKTPRPQSYHTNQARLSTSCTSVTQQDQVHHHHPTGTDPSSTPVTLRRKATATIVKVTDFEVHTLNSEPVNRLNGRQSPVSSVSGDQPNDQGTVVGRRKATIIKVTEHRESYSPGQDTSGGSSSSSRPSEYRHSYTEGEYRHNSPWQQGAMNSPMNSMESLQSILTTPSQYLLESSMDRIDRPNSALFLLTPNKSTSTTTVALRDMEGSRGGGKPMQKSTLMLFINPPSPSSKDTSIEKVGGERGGGERWAQDTARRPVSCYANVFGHTDPTEPCPVPETVTVTQAGPRHWSPETVTVTQAGPRHCSPETVTVTQAGPRHWSPETVTVTQAGPRHWSMGLPNQTQNTNIDPVRDWVKDTVASNSRLNTGSSSSSINAGPAGRDREMCPPEAEFSRPQGRGTERQGDPPPLHPHLAGARSSQPQPPAIPLIKHQDPPSHQQSPEAVLALNAATIIANIKLQRQLSLRKTTPHDLSTQDSRSSTSPEGKTLVKDAGGCVRPRTDDNRLDPGETTRNTHHTTQIHVGFIPLNSDSDPETSKANIPSPREALERSRPHFISRSQGRLREMARRAEERREERRSDHQPEEMMLMHHRGGHSTRPSPLSDNLFRPRERAITGKEMQLRTRQNYKNLPEVRRKQEEEKRKEDYLTNRLRANQFKKVRTSVNMECLSVFVDWMLQ</sequence>
<feature type="compositionally biased region" description="Basic and acidic residues" evidence="4">
    <location>
        <begin position="508"/>
        <end position="525"/>
    </location>
</feature>
<evidence type="ECO:0000313" key="7">
    <source>
        <dbReference type="Proteomes" id="UP000314982"/>
    </source>
</evidence>
<feature type="compositionally biased region" description="Basic and acidic residues" evidence="4">
    <location>
        <begin position="402"/>
        <end position="415"/>
    </location>
</feature>
<feature type="compositionally biased region" description="Polar residues" evidence="4">
    <location>
        <begin position="1"/>
        <end position="31"/>
    </location>
</feature>
<evidence type="ECO:0000256" key="1">
    <source>
        <dbReference type="ARBA" id="ARBA00004300"/>
    </source>
</evidence>
<feature type="compositionally biased region" description="Low complexity" evidence="4">
    <location>
        <begin position="172"/>
        <end position="189"/>
    </location>
</feature>